<evidence type="ECO:0000313" key="3">
    <source>
        <dbReference type="Proteomes" id="UP000485058"/>
    </source>
</evidence>
<feature type="compositionally biased region" description="Acidic residues" evidence="1">
    <location>
        <begin position="10"/>
        <end position="19"/>
    </location>
</feature>
<proteinExistence type="predicted"/>
<feature type="compositionally biased region" description="Polar residues" evidence="1">
    <location>
        <begin position="67"/>
        <end position="86"/>
    </location>
</feature>
<sequence length="149" mass="15698">MKGKMFALDELSDGSDSEPDSGSQDAQPAVLKKKAKAVTVEELLAAGYKAPDVKRIREPRPEEPSTWDWSNGRSAKQQEVQETAEVSQPGAGGHPSCCYLGGGGDSPATESGAVLDRDQQTGPAGRLLTPSPSHFARLHLCLCGVQPLA</sequence>
<feature type="compositionally biased region" description="Basic and acidic residues" evidence="1">
    <location>
        <begin position="51"/>
        <end position="63"/>
    </location>
</feature>
<feature type="region of interest" description="Disordered" evidence="1">
    <location>
        <begin position="1"/>
        <end position="34"/>
    </location>
</feature>
<keyword evidence="3" id="KW-1185">Reference proteome</keyword>
<dbReference type="AlphaFoldDB" id="A0A6A0A9E0"/>
<dbReference type="Proteomes" id="UP000485058">
    <property type="component" value="Unassembled WGS sequence"/>
</dbReference>
<accession>A0A6A0A9E0</accession>
<organism evidence="2 3">
    <name type="scientific">Haematococcus lacustris</name>
    <name type="common">Green alga</name>
    <name type="synonym">Haematococcus pluvialis</name>
    <dbReference type="NCBI Taxonomy" id="44745"/>
    <lineage>
        <taxon>Eukaryota</taxon>
        <taxon>Viridiplantae</taxon>
        <taxon>Chlorophyta</taxon>
        <taxon>core chlorophytes</taxon>
        <taxon>Chlorophyceae</taxon>
        <taxon>CS clade</taxon>
        <taxon>Chlamydomonadales</taxon>
        <taxon>Haematococcaceae</taxon>
        <taxon>Haematococcus</taxon>
    </lineage>
</organism>
<feature type="region of interest" description="Disordered" evidence="1">
    <location>
        <begin position="48"/>
        <end position="129"/>
    </location>
</feature>
<comment type="caution">
    <text evidence="2">The sequence shown here is derived from an EMBL/GenBank/DDBJ whole genome shotgun (WGS) entry which is preliminary data.</text>
</comment>
<dbReference type="EMBL" id="BLLF01004222">
    <property type="protein sequence ID" value="GFH29182.1"/>
    <property type="molecule type" value="Genomic_DNA"/>
</dbReference>
<evidence type="ECO:0000313" key="2">
    <source>
        <dbReference type="EMBL" id="GFH29182.1"/>
    </source>
</evidence>
<evidence type="ECO:0000256" key="1">
    <source>
        <dbReference type="SAM" id="MobiDB-lite"/>
    </source>
</evidence>
<gene>
    <name evidence="2" type="ORF">HaLaN_27806</name>
</gene>
<reference evidence="2 3" key="1">
    <citation type="submission" date="2020-02" db="EMBL/GenBank/DDBJ databases">
        <title>Draft genome sequence of Haematococcus lacustris strain NIES-144.</title>
        <authorList>
            <person name="Morimoto D."/>
            <person name="Nakagawa S."/>
            <person name="Yoshida T."/>
            <person name="Sawayama S."/>
        </authorList>
    </citation>
    <scope>NUCLEOTIDE SEQUENCE [LARGE SCALE GENOMIC DNA]</scope>
    <source>
        <strain evidence="2 3">NIES-144</strain>
    </source>
</reference>
<protein>
    <submittedName>
        <fullName evidence="2">Uncharacterized protein</fullName>
    </submittedName>
</protein>
<name>A0A6A0A9E0_HAELA</name>